<accession>A0A9P4Q017</accession>
<dbReference type="OrthoDB" id="3944016at2759"/>
<organism evidence="1 2">
    <name type="scientific">Polychaeton citri CBS 116435</name>
    <dbReference type="NCBI Taxonomy" id="1314669"/>
    <lineage>
        <taxon>Eukaryota</taxon>
        <taxon>Fungi</taxon>
        <taxon>Dikarya</taxon>
        <taxon>Ascomycota</taxon>
        <taxon>Pezizomycotina</taxon>
        <taxon>Dothideomycetes</taxon>
        <taxon>Dothideomycetidae</taxon>
        <taxon>Capnodiales</taxon>
        <taxon>Capnodiaceae</taxon>
        <taxon>Polychaeton</taxon>
    </lineage>
</organism>
<reference evidence="1" key="1">
    <citation type="journal article" date="2020" name="Stud. Mycol.">
        <title>101 Dothideomycetes genomes: a test case for predicting lifestyles and emergence of pathogens.</title>
        <authorList>
            <person name="Haridas S."/>
            <person name="Albert R."/>
            <person name="Binder M."/>
            <person name="Bloem J."/>
            <person name="Labutti K."/>
            <person name="Salamov A."/>
            <person name="Andreopoulos B."/>
            <person name="Baker S."/>
            <person name="Barry K."/>
            <person name="Bills G."/>
            <person name="Bluhm B."/>
            <person name="Cannon C."/>
            <person name="Castanera R."/>
            <person name="Culley D."/>
            <person name="Daum C."/>
            <person name="Ezra D."/>
            <person name="Gonzalez J."/>
            <person name="Henrissat B."/>
            <person name="Kuo A."/>
            <person name="Liang C."/>
            <person name="Lipzen A."/>
            <person name="Lutzoni F."/>
            <person name="Magnuson J."/>
            <person name="Mondo S."/>
            <person name="Nolan M."/>
            <person name="Ohm R."/>
            <person name="Pangilinan J."/>
            <person name="Park H.-J."/>
            <person name="Ramirez L."/>
            <person name="Alfaro M."/>
            <person name="Sun H."/>
            <person name="Tritt A."/>
            <person name="Yoshinaga Y."/>
            <person name="Zwiers L.-H."/>
            <person name="Turgeon B."/>
            <person name="Goodwin S."/>
            <person name="Spatafora J."/>
            <person name="Crous P."/>
            <person name="Grigoriev I."/>
        </authorList>
    </citation>
    <scope>NUCLEOTIDE SEQUENCE</scope>
    <source>
        <strain evidence="1">CBS 116435</strain>
    </source>
</reference>
<dbReference type="EMBL" id="MU003858">
    <property type="protein sequence ID" value="KAF2716903.1"/>
    <property type="molecule type" value="Genomic_DNA"/>
</dbReference>
<proteinExistence type="predicted"/>
<name>A0A9P4Q017_9PEZI</name>
<keyword evidence="2" id="KW-1185">Reference proteome</keyword>
<dbReference type="Proteomes" id="UP000799441">
    <property type="component" value="Unassembled WGS sequence"/>
</dbReference>
<evidence type="ECO:0000313" key="2">
    <source>
        <dbReference type="Proteomes" id="UP000799441"/>
    </source>
</evidence>
<gene>
    <name evidence="1" type="ORF">K431DRAFT_234325</name>
</gene>
<evidence type="ECO:0000313" key="1">
    <source>
        <dbReference type="EMBL" id="KAF2716903.1"/>
    </source>
</evidence>
<protein>
    <submittedName>
        <fullName evidence="1">Uncharacterized protein</fullName>
    </submittedName>
</protein>
<dbReference type="AlphaFoldDB" id="A0A9P4Q017"/>
<sequence length="60" mass="6987">MDYCLTHLETAKITLTNTDPVTWRMSVNLGWQKLDQYYTMTDCNPACIMAVFLHPCCKKK</sequence>
<comment type="caution">
    <text evidence="1">The sequence shown here is derived from an EMBL/GenBank/DDBJ whole genome shotgun (WGS) entry which is preliminary data.</text>
</comment>